<accession>A0A3N0DPM4</accession>
<organism evidence="1 2">
    <name type="scientific">Nocardioides marmorisolisilvae</name>
    <dbReference type="NCBI Taxonomy" id="1542737"/>
    <lineage>
        <taxon>Bacteria</taxon>
        <taxon>Bacillati</taxon>
        <taxon>Actinomycetota</taxon>
        <taxon>Actinomycetes</taxon>
        <taxon>Propionibacteriales</taxon>
        <taxon>Nocardioidaceae</taxon>
        <taxon>Nocardioides</taxon>
    </lineage>
</organism>
<dbReference type="Proteomes" id="UP000277094">
    <property type="component" value="Unassembled WGS sequence"/>
</dbReference>
<comment type="caution">
    <text evidence="1">The sequence shown here is derived from an EMBL/GenBank/DDBJ whole genome shotgun (WGS) entry which is preliminary data.</text>
</comment>
<keyword evidence="2" id="KW-1185">Reference proteome</keyword>
<protein>
    <submittedName>
        <fullName evidence="1">ImmA/IrrE family metallo-endopeptidase</fullName>
    </submittedName>
</protein>
<reference evidence="1 2" key="1">
    <citation type="submission" date="2018-11" db="EMBL/GenBank/DDBJ databases">
        <authorList>
            <person name="Li F."/>
        </authorList>
    </citation>
    <scope>NUCLEOTIDE SEQUENCE [LARGE SCALE GENOMIC DNA]</scope>
    <source>
        <strain evidence="1 2">KIS18-7</strain>
    </source>
</reference>
<dbReference type="AlphaFoldDB" id="A0A3N0DPM4"/>
<dbReference type="EMBL" id="RJSG01000003">
    <property type="protein sequence ID" value="RNL77590.1"/>
    <property type="molecule type" value="Genomic_DNA"/>
</dbReference>
<evidence type="ECO:0000313" key="2">
    <source>
        <dbReference type="Proteomes" id="UP000277094"/>
    </source>
</evidence>
<proteinExistence type="predicted"/>
<name>A0A3N0DPM4_9ACTN</name>
<dbReference type="Gene3D" id="1.10.10.2910">
    <property type="match status" value="1"/>
</dbReference>
<evidence type="ECO:0000313" key="1">
    <source>
        <dbReference type="EMBL" id="RNL77590.1"/>
    </source>
</evidence>
<sequence length="253" mass="26875">MTEEQAALSSFGRAVGGALMQGVPSVQHQRFASHEIRESILASSPVVDADSLLVVCWGLGIPVAQLRVFPLNAKRMHAMSVGIDDRAAILLARSESYLAPTAFTVAHELAHIMLGHVDGGEAVVDMEDPLQSADDGDDEEAAADEYALELLTGQSNPSVVADTERFSASQLADAVMAQGPQLQIDPGVLALCAGHATQKWDKAYGALKIIPPGNQDVSSYINELVHREVDWASVADDVQDYLYAVLGIADADV</sequence>
<gene>
    <name evidence="1" type="ORF">EFL95_16405</name>
</gene>